<evidence type="ECO:0000259" key="3">
    <source>
        <dbReference type="PROSITE" id="PS50977"/>
    </source>
</evidence>
<dbReference type="SUPFAM" id="SSF46689">
    <property type="entry name" value="Homeodomain-like"/>
    <property type="match status" value="1"/>
</dbReference>
<dbReference type="RefSeq" id="WP_007174223.1">
    <property type="nucleotide sequence ID" value="NZ_GG704781.1"/>
</dbReference>
<proteinExistence type="predicted"/>
<organism evidence="4 5">
    <name type="scientific">Hallella bergensis DSM 17361</name>
    <dbReference type="NCBI Taxonomy" id="585502"/>
    <lineage>
        <taxon>Bacteria</taxon>
        <taxon>Pseudomonadati</taxon>
        <taxon>Bacteroidota</taxon>
        <taxon>Bacteroidia</taxon>
        <taxon>Bacteroidales</taxon>
        <taxon>Prevotellaceae</taxon>
        <taxon>Hallella</taxon>
    </lineage>
</organism>
<dbReference type="Gene3D" id="1.10.10.60">
    <property type="entry name" value="Homeodomain-like"/>
    <property type="match status" value="1"/>
</dbReference>
<comment type="caution">
    <text evidence="4">The sequence shown here is derived from an EMBL/GenBank/DDBJ whole genome shotgun (WGS) entry which is preliminary data.</text>
</comment>
<dbReference type="HOGENOM" id="CLU_069356_30_0_10"/>
<dbReference type="GO" id="GO:0003677">
    <property type="term" value="F:DNA binding"/>
    <property type="evidence" value="ECO:0007669"/>
    <property type="project" value="UniProtKB-UniRule"/>
</dbReference>
<evidence type="ECO:0000256" key="1">
    <source>
        <dbReference type="ARBA" id="ARBA00023125"/>
    </source>
</evidence>
<dbReference type="EMBL" id="ACKS01000080">
    <property type="protein sequence ID" value="EFA43442.1"/>
    <property type="molecule type" value="Genomic_DNA"/>
</dbReference>
<dbReference type="eggNOG" id="COG1309">
    <property type="taxonomic scope" value="Bacteria"/>
</dbReference>
<dbReference type="OrthoDB" id="881297at2"/>
<dbReference type="InterPro" id="IPR050109">
    <property type="entry name" value="HTH-type_TetR-like_transc_reg"/>
</dbReference>
<reference evidence="4 5" key="1">
    <citation type="submission" date="2009-10" db="EMBL/GenBank/DDBJ databases">
        <authorList>
            <person name="Qin X."/>
            <person name="Bachman B."/>
            <person name="Battles P."/>
            <person name="Bell A."/>
            <person name="Bess C."/>
            <person name="Bickham C."/>
            <person name="Chaboub L."/>
            <person name="Chen D."/>
            <person name="Coyle M."/>
            <person name="Deiros D.R."/>
            <person name="Dinh H."/>
            <person name="Forbes L."/>
            <person name="Fowler G."/>
            <person name="Francisco L."/>
            <person name="Fu Q."/>
            <person name="Gubbala S."/>
            <person name="Hale W."/>
            <person name="Han Y."/>
            <person name="Hemphill L."/>
            <person name="Highlander S.K."/>
            <person name="Hirani K."/>
            <person name="Hogues M."/>
            <person name="Jackson L."/>
            <person name="Jakkamsetti A."/>
            <person name="Javaid M."/>
            <person name="Jiang H."/>
            <person name="Korchina V."/>
            <person name="Kovar C."/>
            <person name="Lara F."/>
            <person name="Lee S."/>
            <person name="Mata R."/>
            <person name="Mathew T."/>
            <person name="Moen C."/>
            <person name="Morales K."/>
            <person name="Munidasa M."/>
            <person name="Nazareth L."/>
            <person name="Ngo R."/>
            <person name="Nguyen L."/>
            <person name="Okwuonu G."/>
            <person name="Ongeri F."/>
            <person name="Patil S."/>
            <person name="Petrosino J."/>
            <person name="Pham C."/>
            <person name="Pham P."/>
            <person name="Pu L.-L."/>
            <person name="Puazo M."/>
            <person name="Raj R."/>
            <person name="Reid J."/>
            <person name="Rouhana J."/>
            <person name="Saada N."/>
            <person name="Shang Y."/>
            <person name="Simmons D."/>
            <person name="Thornton R."/>
            <person name="Warren J."/>
            <person name="Weissenberger G."/>
            <person name="Zhang J."/>
            <person name="Zhang L."/>
            <person name="Zhou C."/>
            <person name="Zhu D."/>
            <person name="Muzny D."/>
            <person name="Worley K."/>
            <person name="Gibbs R."/>
        </authorList>
    </citation>
    <scope>NUCLEOTIDE SEQUENCE [LARGE SCALE GENOMIC DNA]</scope>
    <source>
        <strain evidence="4 5">DSM 17361</strain>
    </source>
</reference>
<dbReference type="AlphaFoldDB" id="D1PYT5"/>
<keyword evidence="5" id="KW-1185">Reference proteome</keyword>
<keyword evidence="1 2" id="KW-0238">DNA-binding</keyword>
<dbReference type="InterPro" id="IPR009057">
    <property type="entry name" value="Homeodomain-like_sf"/>
</dbReference>
<name>D1PYT5_9BACT</name>
<dbReference type="InterPro" id="IPR001647">
    <property type="entry name" value="HTH_TetR"/>
</dbReference>
<gene>
    <name evidence="4" type="ORF">HMPREF0645_2120</name>
</gene>
<evidence type="ECO:0000313" key="4">
    <source>
        <dbReference type="EMBL" id="EFA43442.1"/>
    </source>
</evidence>
<protein>
    <submittedName>
        <fullName evidence="4">Transcriptional regulator, TetR family</fullName>
    </submittedName>
</protein>
<dbReference type="SUPFAM" id="SSF48498">
    <property type="entry name" value="Tetracyclin repressor-like, C-terminal domain"/>
    <property type="match status" value="1"/>
</dbReference>
<evidence type="ECO:0000256" key="2">
    <source>
        <dbReference type="PROSITE-ProRule" id="PRU00335"/>
    </source>
</evidence>
<dbReference type="PANTHER" id="PTHR30328:SF54">
    <property type="entry name" value="HTH-TYPE TRANSCRIPTIONAL REPRESSOR SCO4008"/>
    <property type="match status" value="1"/>
</dbReference>
<dbReference type="Pfam" id="PF00440">
    <property type="entry name" value="TetR_N"/>
    <property type="match status" value="1"/>
</dbReference>
<dbReference type="PROSITE" id="PS50977">
    <property type="entry name" value="HTH_TETR_2"/>
    <property type="match status" value="1"/>
</dbReference>
<dbReference type="PANTHER" id="PTHR30328">
    <property type="entry name" value="TRANSCRIPTIONAL REPRESSOR"/>
    <property type="match status" value="1"/>
</dbReference>
<feature type="domain" description="HTH tetR-type" evidence="3">
    <location>
        <begin position="12"/>
        <end position="72"/>
    </location>
</feature>
<dbReference type="InterPro" id="IPR036271">
    <property type="entry name" value="Tet_transcr_reg_TetR-rel_C_sf"/>
</dbReference>
<accession>D1PYT5</accession>
<evidence type="ECO:0000313" key="5">
    <source>
        <dbReference type="Proteomes" id="UP000003160"/>
    </source>
</evidence>
<dbReference type="Gene3D" id="1.10.357.10">
    <property type="entry name" value="Tetracycline Repressor, domain 2"/>
    <property type="match status" value="1"/>
</dbReference>
<dbReference type="Proteomes" id="UP000003160">
    <property type="component" value="Unassembled WGS sequence"/>
</dbReference>
<feature type="DNA-binding region" description="H-T-H motif" evidence="2">
    <location>
        <begin position="35"/>
        <end position="54"/>
    </location>
</feature>
<sequence length="211" mass="25109">MYKSNTPTEYRQELRQRILKTASIEFKAKGVKAVKMDDIANILSISKRTMYEIYKNKEQLLMEAVKEDHRNFESQMQAYVNSGKRHVIDIILEFYQLKMQSLSGVNPIYYTELHRYSDITKLIEQKHHQHRQNALLFFKQGVEEGYFRPDANYEILSKVSDGTLNYIMENQLYKQYDPQDIFCNVIMLFLRGMCTLKGISEFDRQMTEKDK</sequence>